<reference evidence="1" key="1">
    <citation type="submission" date="2022-04" db="EMBL/GenBank/DDBJ databases">
        <title>Jade perch genome.</title>
        <authorList>
            <person name="Chao B."/>
        </authorList>
    </citation>
    <scope>NUCLEOTIDE SEQUENCE</scope>
    <source>
        <strain evidence="1">CB-2022</strain>
    </source>
</reference>
<name>A0ACB8WW99_9TELE</name>
<evidence type="ECO:0000313" key="1">
    <source>
        <dbReference type="EMBL" id="KAI3372107.1"/>
    </source>
</evidence>
<keyword evidence="2" id="KW-1185">Reference proteome</keyword>
<dbReference type="Proteomes" id="UP000831701">
    <property type="component" value="Chromosome 5"/>
</dbReference>
<dbReference type="EMBL" id="CM041535">
    <property type="protein sequence ID" value="KAI3372107.1"/>
    <property type="molecule type" value="Genomic_DNA"/>
</dbReference>
<protein>
    <submittedName>
        <fullName evidence="1">Uncharacterized protein</fullName>
    </submittedName>
</protein>
<gene>
    <name evidence="1" type="ORF">L3Q82_006960</name>
</gene>
<organism evidence="1 2">
    <name type="scientific">Scortum barcoo</name>
    <name type="common">barcoo grunter</name>
    <dbReference type="NCBI Taxonomy" id="214431"/>
    <lineage>
        <taxon>Eukaryota</taxon>
        <taxon>Metazoa</taxon>
        <taxon>Chordata</taxon>
        <taxon>Craniata</taxon>
        <taxon>Vertebrata</taxon>
        <taxon>Euteleostomi</taxon>
        <taxon>Actinopterygii</taxon>
        <taxon>Neopterygii</taxon>
        <taxon>Teleostei</taxon>
        <taxon>Neoteleostei</taxon>
        <taxon>Acanthomorphata</taxon>
        <taxon>Eupercaria</taxon>
        <taxon>Centrarchiformes</taxon>
        <taxon>Terapontoidei</taxon>
        <taxon>Terapontidae</taxon>
        <taxon>Scortum</taxon>
    </lineage>
</organism>
<sequence>MYWMDFSSAMLTAFRVRGLLISVRAAGTRRPSSTSATVCPSVRLATTPKDKCVQLVTLWKLYRGSLWFVSLGIMSDVSHKCRPCQSSCATCSSRLDCQSCGARLPLLSADSGRCLASCPPGSYQHDHTHCRLWYRTFPGTWWFHILVFLIRSCHESCSECRGPNQQDCLSCSDPAALLKDGECVPDCGAGFYSQEGFCYACHSSCASCWGPSVSQCTLCPDGLLLHQGQCVEACGEGLYSQDNTCHNCHPSCRSCVGPLASDCLRCLKPEEALLLQAGHLQHGVCTAACPAHSFLDYTQTCRECDPSCWLCTGSSADNCTTCPPSSSLHEGRCVPACPQGFFIQHSQCQACHPTCQTCSGPSQADCTSCPPLASLQSGYCRPSCEEGLFLSAATGECLKTEAFLPVRPSCRVQFRLSALHGGPPDGHRQRLFVVQGGEELAAGRSLRLQLSPGPLRLARSLHHIIIIIIIIIIFIILITVIFIIIIILFLLIIPLSSSSILLFIMNIILIIILTLFFIIILTVAVILFLILLFIVHFLNIHFVVVIIISVTIIIRLVVIIFIILIIFLVIFILILILILILIIILCCHPSCDACSGAGPLSCTSCPANSVLLPSGLCAPECPLGYYDNGQRTCQACDSQCLTCDMAGVCTSCHDPAKVLLFGECQYDSCAHQYYLNTTTRACRGCDDHCVECGGPGRCRRCQPPYASLQGQCVLDCGRNYFLDASSQVCKPCSSDCVLCDGVGRCRACRDQTYLMEGYCTPDCGHGYYGDQKTRTCHGPRQPVSERLIFQLVRAPSNGRLVLIGGEEEAGERGGRGRSGRELTGDDTFTWAELKTGRVRFRHQKDKARTGEFTLRVVDPQLVSQPETVQVQAVSMQPPRVVTLAPLPVEGRGASATITKSVLQVDDPDNPTDVLVMVLEPPRHGRLTRLHGDRGLGRFKLEELTQEQIQYVHDGSKGAEDGAVLQVNDGHSYKNILLQVHINQKAADSPHVLSVPMTWVKEGGMVRLDKKYLQADYKGVSTDDIVYTIHASVGQPKYGEVVLVSMPADGPAEGWRHSLMDDRGFTPTTSFTQQDVNDGTVWYRHFGRGTDSNSFQFQVSTEAAPLVQSDTQTFTIGVLPQIPGFPQLAPDCDLQITALEDRVTEITSSALSFVDSETPSEKLIYNITKALPQGQGVIEHRDAPNTPVKHFTQADVNDGKIIYRPPQAPSHLQELYQYSFIVSDGEHTTPELDFAILLLSNHQQPPVFQVLDPLLEVSLGGQGTIGGQQLAVSDADTAPDELEFELVEAPIHGELVKTDGSTHTSMSNGDTFTFSDASPSNVLLYRHAGLSTQDDAITFSVSDGISMATTVVQVAVLGAGDDGPQRDLAATLSLEVGEKSSTVIRRSHLAYTDNTSPDEQIQIQLVSVPMYGILTRSQSQQEHQELREYSSFTMEDINKHRIRYITSLETGSQPVTDIFHFVVYDGDNNRLDNQMCTITITSTPRQPPLVVVRSGIKVQEGGRVQLSTNHIIVSDRDTPRKDLLVWLVSPPKYGFIENTQRGGSVGGSLIVTPDVPFSVEDLTSDHIFYVQDSQRKAQAKQDVFSFYISDGHSQTEAFNVEIDIQQSKEDREPVVSVSSIHVEENSGVVITNSSLSVFDQDTPENEILFTIIRKPSYGKLRRRQFYSEPLENGRVLTQGSTFTYQDVLDQLLVYTPETVSGGADEMGFTLTDGIYTHTGRLEFTMDVRRSEGPRMTVNRGLQLPAGSSSKITEQNLKGTDIDSDNLKLRYVLTKDPPFGKLQLSKSGRVEKISVKGLLQYGHEKGEKGGSLSFKFNLVDPEGNKLIDQSFFISVLEDRLPPSVVVNKGLVLDENSLKKLTTLQLSASDQDSEPGELVYRITKQTSLGHLEHAASPGTRISTFTQADLASRSIQYVHTSEEEKHADQFSFTVSDGTNEVAQTFYITIKPVDDSLPLLQVPGMRVQEGVRKTITEFELKATDADTEAESIVFTVVQAPRHGTIERTSNGQHYRQTSSFTMEDVYQNRISYNHDGSNSLKDRFTFSVADGTNLLFMVEEGGKEIVTAAPQKFKIDILPVDDGTPRIVTNLGLQWLEYMDNKATNLISKKELLTMDPDTDDGQLVYEVTTEPKHGFLESKLKPGNPITTFTQADINLGLIRYVLHQESIQETMDNFKFLVKDSKPNVVSDNVFHIQWSLISFEHKSYNVSEKAGTVAVTVKRTGNLNQYAIVLCRTEQGSATSSSSVGSRPGQQDYVEYAGQVQFDEREDTKVCTIIINDDKVFEGTESFHVELSMPVYALLGGKTRAVVNINDTEDEPTLQFDKKTYHVNESTGFIHAPIERKGDTSSTVSALCYTVGKTAQGSSLHALESGSDYKSRGMTVDNRVVFGPGVSMSTCDVKLIDDSEYELSEEFELVLSDASDNARMGDVTLAKVVIDGPNDASTVSLGNATFTFSEDAGTIEIPVLRHGSDLSSLTSVWCATRPSDPPSASPGVDYIPSSKKVEFKPGKTEETCSLTIMDDIQNPSIEGSESFVVFLSSPQGAVLQEPYEANVVITDTFQDIPSMQFEKSTYTVKEKDGVLKIPIIRTGDLSFKSSVRCFTRTMSAMVMDDFEERRNADDSRITFLKGEKVKNCTIHINDDSVFEPEEEFPAPTIEFEQASYQVREPPGPDGIEVLNIKVIRRGDLDRTSKIRCSTRDGSAQSGVDYNPKSRVLKFTPGMDHILFKVEILSNEDREWHESFSLVLGPDDPVEAVLGEITMATVTILDQEASGSLILPATPIVVSLADYDHIQEVTKEGSKKTPSPGYPLVCVTPCDPHYPKYSVTKERCEEAGINQTQVHFSWEVAAPTDTSGARSPFETVTDTTPYTSVNHKVLDSIYFSRRFHVRCVAQARDKAGHLGTPLRSNIVTIGTEGSICHTPVTTGTARGFQAQSFIATLKYLDVKHKEHPNRIHISVQIPHQDGMLPLVSTMPLHNLHFLLSESIYRQQHVCSNLVTLKDLQGVSETGFLDDVSYDSISLGPGYDRPYQFNPNVREAKSIQLYKHLNLKSCIWTFDAYYDMTELIDVCGGSVTADFQVRDSAQSFLTVQVPLYVSYIYVTAPRGWASLEHHTEMEFSFFYDTVLWRTGIQTDSVLSARLQIIRIYIREDGRLVIEFKTHAKFRGQFVLEHHTLPGHKSHLMAPDHLGGIEFDIQLLWSAQTFDSPYQLWRATSSYSRKDYSGEYTVFLIPCTVQPTQPWIDPGDKPLSCTAHAPEKFLVPIAFQQTNRPVPVVYSLNTEFQLCNNEKVFMMDPATADVSMAEMDYKGAFSMGQTLYGRVLWNPDQNLNAAYKLQLEKVYLCTGRDGYVPFFDPTGTLYNEGPQYGCIQPNKHLKHRFLLLDRKQPDVCDRFFHDVPFEAHFASDIPELQDMTSMPGVDGFTMKVDALYKVEAGHQWYLQVIYVIGPESRSSPRIQRSVTYELSRSKRDLVDRSGRLTLDESLIYDNEGDQMKNGTNMKSLRLEAGPSASFNAHVGSSVGGGVAAVTLLVLVLLASCFLFRRCRRSAKKTSKTAQKVHEEYPLNTKVEVCMDKCVEKNFSTKHCTVKNINVLNRNHEPNGKAKVKQVNLEVKLHNNLNDGTEVYSDIFASTETNKLTLDLRKEVSGDFSKALLLLAEGKRDDSTTVDTEKAKVDAKALYNAGEKKWGMDESKFVEILCQRTLVEYKNISGKTLQESIEGEMSGELEELLRCPLHPPDPLFVSVGGSAQTASSGSSQRCASSSAGPPLAFDRLGVDAVAGTSFWETEGVVSPPASWRSRPRSMQEEKRLQINR</sequence>
<evidence type="ECO:0000313" key="2">
    <source>
        <dbReference type="Proteomes" id="UP000831701"/>
    </source>
</evidence>
<accession>A0ACB8WW99</accession>
<proteinExistence type="predicted"/>
<comment type="caution">
    <text evidence="1">The sequence shown here is derived from an EMBL/GenBank/DDBJ whole genome shotgun (WGS) entry which is preliminary data.</text>
</comment>